<feature type="domain" description="GST C-terminal" evidence="2">
    <location>
        <begin position="87"/>
        <end position="210"/>
    </location>
</feature>
<reference evidence="3 4" key="1">
    <citation type="submission" date="2014-08" db="EMBL/GenBank/DDBJ databases">
        <authorList>
            <person name="Chen Y.-H."/>
        </authorList>
    </citation>
    <scope>NUCLEOTIDE SEQUENCE [LARGE SCALE GENOMIC DNA]</scope>
</reference>
<dbReference type="Proteomes" id="UP000039660">
    <property type="component" value="Unassembled WGS sequence"/>
</dbReference>
<gene>
    <name evidence="3" type="ORF">NGAL_HAMBI1189_07550</name>
</gene>
<dbReference type="Gene3D" id="3.40.30.10">
    <property type="entry name" value="Glutaredoxin"/>
    <property type="match status" value="1"/>
</dbReference>
<evidence type="ECO:0000259" key="1">
    <source>
        <dbReference type="PROSITE" id="PS50404"/>
    </source>
</evidence>
<accession>A0A0T7GCZ4</accession>
<dbReference type="PROSITE" id="PS51354">
    <property type="entry name" value="GLUTAREDOXIN_2"/>
    <property type="match status" value="1"/>
</dbReference>
<dbReference type="PROSITE" id="PS50404">
    <property type="entry name" value="GST_NTER"/>
    <property type="match status" value="1"/>
</dbReference>
<keyword evidence="3" id="KW-0808">Transferase</keyword>
<name>A0A0T7GCZ4_NEOGA</name>
<dbReference type="SFLD" id="SFLDG00358">
    <property type="entry name" value="Main_(cytGST)"/>
    <property type="match status" value="1"/>
</dbReference>
<evidence type="ECO:0000259" key="2">
    <source>
        <dbReference type="PROSITE" id="PS50405"/>
    </source>
</evidence>
<dbReference type="InterPro" id="IPR004045">
    <property type="entry name" value="Glutathione_S-Trfase_N"/>
</dbReference>
<dbReference type="PANTHER" id="PTHR44051">
    <property type="entry name" value="GLUTATHIONE S-TRANSFERASE-RELATED"/>
    <property type="match status" value="1"/>
</dbReference>
<dbReference type="InterPro" id="IPR040079">
    <property type="entry name" value="Glutathione_S-Trfase"/>
</dbReference>
<dbReference type="PROSITE" id="PS50405">
    <property type="entry name" value="GST_CTER"/>
    <property type="match status" value="1"/>
</dbReference>
<dbReference type="GO" id="GO:0016740">
    <property type="term" value="F:transferase activity"/>
    <property type="evidence" value="ECO:0007669"/>
    <property type="project" value="UniProtKB-KW"/>
</dbReference>
<dbReference type="Gene3D" id="1.20.1050.10">
    <property type="match status" value="1"/>
</dbReference>
<dbReference type="Pfam" id="PF13417">
    <property type="entry name" value="GST_N_3"/>
    <property type="match status" value="1"/>
</dbReference>
<dbReference type="InterPro" id="IPR004046">
    <property type="entry name" value="GST_C"/>
</dbReference>
<dbReference type="RefSeq" id="WP_046631354.1">
    <property type="nucleotide sequence ID" value="NZ_CCRK01000001.1"/>
</dbReference>
<evidence type="ECO:0000313" key="4">
    <source>
        <dbReference type="Proteomes" id="UP000039660"/>
    </source>
</evidence>
<dbReference type="SFLD" id="SFLDS00019">
    <property type="entry name" value="Glutathione_Transferase_(cytos"/>
    <property type="match status" value="1"/>
</dbReference>
<dbReference type="EMBL" id="CCRK01000001">
    <property type="protein sequence ID" value="CDZ45122.1"/>
    <property type="molecule type" value="Genomic_DNA"/>
</dbReference>
<evidence type="ECO:0000313" key="3">
    <source>
        <dbReference type="EMBL" id="CDZ45122.1"/>
    </source>
</evidence>
<organism evidence="3 4">
    <name type="scientific">Neorhizobium galegae bv. officinalis</name>
    <dbReference type="NCBI Taxonomy" id="323656"/>
    <lineage>
        <taxon>Bacteria</taxon>
        <taxon>Pseudomonadati</taxon>
        <taxon>Pseudomonadota</taxon>
        <taxon>Alphaproteobacteria</taxon>
        <taxon>Hyphomicrobiales</taxon>
        <taxon>Rhizobiaceae</taxon>
        <taxon>Rhizobium/Agrobacterium group</taxon>
        <taxon>Neorhizobium</taxon>
    </lineage>
</organism>
<dbReference type="SUPFAM" id="SSF52833">
    <property type="entry name" value="Thioredoxin-like"/>
    <property type="match status" value="1"/>
</dbReference>
<protein>
    <submittedName>
        <fullName evidence="3">Glutathione S-transferase</fullName>
    </submittedName>
</protein>
<proteinExistence type="predicted"/>
<dbReference type="InterPro" id="IPR036282">
    <property type="entry name" value="Glutathione-S-Trfase_C_sf"/>
</dbReference>
<dbReference type="SUPFAM" id="SSF47616">
    <property type="entry name" value="GST C-terminal domain-like"/>
    <property type="match status" value="1"/>
</dbReference>
<dbReference type="InterPro" id="IPR036249">
    <property type="entry name" value="Thioredoxin-like_sf"/>
</dbReference>
<dbReference type="PANTHER" id="PTHR44051:SF9">
    <property type="entry name" value="GLUTATHIONE S-TRANSFERASE 1"/>
    <property type="match status" value="1"/>
</dbReference>
<dbReference type="CDD" id="cd00570">
    <property type="entry name" value="GST_N_family"/>
    <property type="match status" value="1"/>
</dbReference>
<dbReference type="InterPro" id="IPR010987">
    <property type="entry name" value="Glutathione-S-Trfase_C-like"/>
</dbReference>
<dbReference type="AlphaFoldDB" id="A0A0T7GCZ4"/>
<feature type="domain" description="GST N-terminal" evidence="1">
    <location>
        <begin position="1"/>
        <end position="81"/>
    </location>
</feature>
<dbReference type="Pfam" id="PF00043">
    <property type="entry name" value="GST_C"/>
    <property type="match status" value="1"/>
</dbReference>
<sequence length="219" mass="25040">MRPVLYSHPFSSYCQKVLTALYENGTEFDTRMLGPEDPSAYEDLCGMWPVKRFPILIDGEKRIFESSIVIEYLGLHYPGPVKLIPDDADAALDVRMMDRFFDNYISTPQQKVVFNAIRPEEHRDPYGVQEARGMLDAAYGWLDERMAGREWAAADAFSLADCAAAPALFYADWTHRIGEQFAHVRAYRSRLLARPSFARAVDEARPYRSFFPLGAPDRD</sequence>